<keyword evidence="3" id="KW-1185">Reference proteome</keyword>
<evidence type="ECO:0000259" key="1">
    <source>
        <dbReference type="Pfam" id="PF01593"/>
    </source>
</evidence>
<protein>
    <submittedName>
        <fullName evidence="2">FAD-dependent oxidoreductase</fullName>
    </submittedName>
</protein>
<gene>
    <name evidence="2" type="ORF">PU560_09415</name>
</gene>
<dbReference type="Proteomes" id="UP001165561">
    <property type="component" value="Unassembled WGS sequence"/>
</dbReference>
<dbReference type="InterPro" id="IPR050464">
    <property type="entry name" value="Zeta_carotene_desat/Oxidored"/>
</dbReference>
<evidence type="ECO:0000313" key="2">
    <source>
        <dbReference type="EMBL" id="MDD9206681.1"/>
    </source>
</evidence>
<dbReference type="PANTHER" id="PTHR42923">
    <property type="entry name" value="PROTOPORPHYRINOGEN OXIDASE"/>
    <property type="match status" value="1"/>
</dbReference>
<evidence type="ECO:0000313" key="3">
    <source>
        <dbReference type="Proteomes" id="UP001165561"/>
    </source>
</evidence>
<dbReference type="PANTHER" id="PTHR42923:SF3">
    <property type="entry name" value="PROTOPORPHYRINOGEN OXIDASE"/>
    <property type="match status" value="1"/>
</dbReference>
<feature type="domain" description="Amine oxidase" evidence="1">
    <location>
        <begin position="15"/>
        <end position="281"/>
    </location>
</feature>
<dbReference type="EMBL" id="JARACI010000950">
    <property type="protein sequence ID" value="MDD9206681.1"/>
    <property type="molecule type" value="Genomic_DNA"/>
</dbReference>
<comment type="caution">
    <text evidence="2">The sequence shown here is derived from an EMBL/GenBank/DDBJ whole genome shotgun (WGS) entry which is preliminary data.</text>
</comment>
<dbReference type="Gene3D" id="3.50.50.60">
    <property type="entry name" value="FAD/NAD(P)-binding domain"/>
    <property type="match status" value="1"/>
</dbReference>
<dbReference type="SUPFAM" id="SSF51905">
    <property type="entry name" value="FAD/NAD(P)-binding domain"/>
    <property type="match status" value="1"/>
</dbReference>
<organism evidence="2 3">
    <name type="scientific">Georgenia halotolerans</name>
    <dbReference type="NCBI Taxonomy" id="3028317"/>
    <lineage>
        <taxon>Bacteria</taxon>
        <taxon>Bacillati</taxon>
        <taxon>Actinomycetota</taxon>
        <taxon>Actinomycetes</taxon>
        <taxon>Micrococcales</taxon>
        <taxon>Bogoriellaceae</taxon>
        <taxon>Georgenia</taxon>
    </lineage>
</organism>
<sequence>MTVEHVEALVLGAGMAGLTTAYRLTQRGLRPVVLEADTRVGGTVRGGTVGDHALDLGAESFALRRPEARALAEELGLAVQEPAGGGSSVWAPTGPDGVARALPIPADSILGIPAHPDAADALAAIGPDGAARAARDAHLGPGPGSDATDLASLVRVRMGQAVLDRLVRPVAGGIHAADPTALAVDSVAPGLRAAMAERGSLAGAVAALRERAPAGAVVATTAGGLFRMVHALREAVDAQGEVRTGRRVTDLRPVPTGGWEVRDAAGGVLRAPLVVLALPGPA</sequence>
<feature type="non-terminal residue" evidence="2">
    <location>
        <position position="282"/>
    </location>
</feature>
<name>A0ABT5U0N6_9MICO</name>
<dbReference type="Pfam" id="PF01593">
    <property type="entry name" value="Amino_oxidase"/>
    <property type="match status" value="1"/>
</dbReference>
<accession>A0ABT5U0N6</accession>
<reference evidence="2" key="1">
    <citation type="submission" date="2023-02" db="EMBL/GenBank/DDBJ databases">
        <title>Georgenia sp.10Sc9-8, isolated from a soil sample collected from the Taklamakan desert.</title>
        <authorList>
            <person name="Liu S."/>
        </authorList>
    </citation>
    <scope>NUCLEOTIDE SEQUENCE</scope>
    <source>
        <strain evidence="2">10Sc9-8</strain>
    </source>
</reference>
<dbReference type="InterPro" id="IPR036188">
    <property type="entry name" value="FAD/NAD-bd_sf"/>
</dbReference>
<proteinExistence type="predicted"/>
<dbReference type="InterPro" id="IPR002937">
    <property type="entry name" value="Amino_oxidase"/>
</dbReference>